<evidence type="ECO:0000313" key="3">
    <source>
        <dbReference type="Proteomes" id="UP000325780"/>
    </source>
</evidence>
<proteinExistence type="predicted"/>
<feature type="transmembrane region" description="Helical" evidence="1">
    <location>
        <begin position="57"/>
        <end position="80"/>
    </location>
</feature>
<sequence length="119" mass="13609">MVLVKLETQSLHSAFNNRRIYAFKTNGHARSSLCQALRSFTALCHGDPRYGRLKSKFWYLLVFKVSPVITYFFQGAFYPVPCGGRRKSKSCFSLLCVVHLKIAIRRVFCATCNTYACIL</sequence>
<dbReference type="AlphaFoldDB" id="A0A5N6U5E0"/>
<dbReference type="Proteomes" id="UP000325780">
    <property type="component" value="Unassembled WGS sequence"/>
</dbReference>
<evidence type="ECO:0000256" key="1">
    <source>
        <dbReference type="SAM" id="Phobius"/>
    </source>
</evidence>
<keyword evidence="1" id="KW-0812">Transmembrane</keyword>
<accession>A0A5N6U5E0</accession>
<dbReference type="EMBL" id="ML742034">
    <property type="protein sequence ID" value="KAE8153857.1"/>
    <property type="molecule type" value="Genomic_DNA"/>
</dbReference>
<organism evidence="2 3">
    <name type="scientific">Aspergillus avenaceus</name>
    <dbReference type="NCBI Taxonomy" id="36643"/>
    <lineage>
        <taxon>Eukaryota</taxon>
        <taxon>Fungi</taxon>
        <taxon>Dikarya</taxon>
        <taxon>Ascomycota</taxon>
        <taxon>Pezizomycotina</taxon>
        <taxon>Eurotiomycetes</taxon>
        <taxon>Eurotiomycetidae</taxon>
        <taxon>Eurotiales</taxon>
        <taxon>Aspergillaceae</taxon>
        <taxon>Aspergillus</taxon>
        <taxon>Aspergillus subgen. Circumdati</taxon>
    </lineage>
</organism>
<reference evidence="2 3" key="1">
    <citation type="submission" date="2019-04" db="EMBL/GenBank/DDBJ databases">
        <title>Friends and foes A comparative genomics study of 23 Aspergillus species from section Flavi.</title>
        <authorList>
            <consortium name="DOE Joint Genome Institute"/>
            <person name="Kjaerbolling I."/>
            <person name="Vesth T."/>
            <person name="Frisvad J.C."/>
            <person name="Nybo J.L."/>
            <person name="Theobald S."/>
            <person name="Kildgaard S."/>
            <person name="Isbrandt T."/>
            <person name="Kuo A."/>
            <person name="Sato A."/>
            <person name="Lyhne E.K."/>
            <person name="Kogle M.E."/>
            <person name="Wiebenga A."/>
            <person name="Kun R.S."/>
            <person name="Lubbers R.J."/>
            <person name="Makela M.R."/>
            <person name="Barry K."/>
            <person name="Chovatia M."/>
            <person name="Clum A."/>
            <person name="Daum C."/>
            <person name="Haridas S."/>
            <person name="He G."/>
            <person name="LaButti K."/>
            <person name="Lipzen A."/>
            <person name="Mondo S."/>
            <person name="Riley R."/>
            <person name="Salamov A."/>
            <person name="Simmons B.A."/>
            <person name="Magnuson J.K."/>
            <person name="Henrissat B."/>
            <person name="Mortensen U.H."/>
            <person name="Larsen T.O."/>
            <person name="Devries R.P."/>
            <person name="Grigoriev I.V."/>
            <person name="Machida M."/>
            <person name="Baker S.E."/>
            <person name="Andersen M.R."/>
        </authorList>
    </citation>
    <scope>NUCLEOTIDE SEQUENCE [LARGE SCALE GENOMIC DNA]</scope>
    <source>
        <strain evidence="2 3">IBT 18842</strain>
    </source>
</reference>
<keyword evidence="3" id="KW-1185">Reference proteome</keyword>
<name>A0A5N6U5E0_ASPAV</name>
<keyword evidence="1" id="KW-1133">Transmembrane helix</keyword>
<gene>
    <name evidence="2" type="ORF">BDV25DRAFT_148557</name>
</gene>
<protein>
    <submittedName>
        <fullName evidence="2">Uncharacterized protein</fullName>
    </submittedName>
</protein>
<keyword evidence="1" id="KW-0472">Membrane</keyword>
<evidence type="ECO:0000313" key="2">
    <source>
        <dbReference type="EMBL" id="KAE8153857.1"/>
    </source>
</evidence>